<dbReference type="Gene3D" id="3.40.50.300">
    <property type="entry name" value="P-loop containing nucleotide triphosphate hydrolases"/>
    <property type="match status" value="1"/>
</dbReference>
<dbReference type="Pfam" id="PF13469">
    <property type="entry name" value="Sulfotransfer_3"/>
    <property type="match status" value="1"/>
</dbReference>
<keyword evidence="1" id="KW-0812">Transmembrane</keyword>
<reference evidence="2 3" key="1">
    <citation type="submission" date="2019-06" db="EMBL/GenBank/DDBJ databases">
        <title>Enrichment of Autotrophic Halophilic Microorganisms from Red Sea Brine Pool Using Microbial Electrosynthesis System.</title>
        <authorList>
            <person name="Alqahtani M.F."/>
            <person name="Bajracharya S."/>
            <person name="Katuri K.P."/>
            <person name="Ali M."/>
            <person name="Saikaly P.E."/>
        </authorList>
    </citation>
    <scope>NUCLEOTIDE SEQUENCE [LARGE SCALE GENOMIC DNA]</scope>
    <source>
        <strain evidence="2">MES6</strain>
    </source>
</reference>
<comment type="caution">
    <text evidence="2">The sequence shown here is derived from an EMBL/GenBank/DDBJ whole genome shotgun (WGS) entry which is preliminary data.</text>
</comment>
<feature type="transmembrane region" description="Helical" evidence="1">
    <location>
        <begin position="6"/>
        <end position="28"/>
    </location>
</feature>
<dbReference type="Proteomes" id="UP000483078">
    <property type="component" value="Unassembled WGS sequence"/>
</dbReference>
<protein>
    <submittedName>
        <fullName evidence="2">Sulfotransferase</fullName>
    </submittedName>
</protein>
<keyword evidence="1" id="KW-0472">Membrane</keyword>
<keyword evidence="1" id="KW-1133">Transmembrane helix</keyword>
<feature type="transmembrane region" description="Helical" evidence="1">
    <location>
        <begin position="62"/>
        <end position="87"/>
    </location>
</feature>
<organism evidence="2 3">
    <name type="scientific">Sediminimonas qiaohouensis</name>
    <dbReference type="NCBI Taxonomy" id="552061"/>
    <lineage>
        <taxon>Bacteria</taxon>
        <taxon>Pseudomonadati</taxon>
        <taxon>Pseudomonadota</taxon>
        <taxon>Alphaproteobacteria</taxon>
        <taxon>Rhodobacterales</taxon>
        <taxon>Roseobacteraceae</taxon>
        <taxon>Sediminimonas</taxon>
    </lineage>
</organism>
<proteinExistence type="predicted"/>
<keyword evidence="2" id="KW-0808">Transferase</keyword>
<sequence length="490" mass="54290">MIGAIAVSLIAVIAFAMCLGLTGIAGVAHHVMRTTGAGLSAMMNPELDDDAKEVAVRRAGLALVRAAFAILWRFAAALGAAAAAIYAADGAGLAARADVFAVMLRLDYIVIVSGAMILGVVIFRRLRGAASDDAPSSSHYSAADRFFHEVAFSTPAVLKGVSWIEDKTMLRAAPDTVQAPIFVTSLARGGTTALLNALYDVPGMATHIYRDMPFPTAPMLWHRVSGGNRRRVERHQRAHGDGLEIDLDTPEALEEVVWKMCWPEKYRGGGVGLLQTADHSPKAERFLRRHMAKIVCARRIQGRTKGAQNARYFSKNNANIARLGFLRETFPDCKIVVPVRRPECHAASLLRQHRNFLTLHAEDDFVRRYMRDIGHFEFGKIHKPILFPGFSPGRYDNANGDYWMYYWIQAFRHVLTRRDDCIFVLQDDLRAAPQATMSRLCGALDIAPGGLKFDRYFRSEPDVAKAGDFSPGIYDDACDIYDQIKRHALR</sequence>
<evidence type="ECO:0000313" key="2">
    <source>
        <dbReference type="EMBL" id="MTJ04475.1"/>
    </source>
</evidence>
<gene>
    <name evidence="2" type="ORF">FH759_07270</name>
</gene>
<dbReference type="AlphaFoldDB" id="A0A7C9L7Q3"/>
<dbReference type="SUPFAM" id="SSF52540">
    <property type="entry name" value="P-loop containing nucleoside triphosphate hydrolases"/>
    <property type="match status" value="1"/>
</dbReference>
<feature type="transmembrane region" description="Helical" evidence="1">
    <location>
        <begin position="99"/>
        <end position="123"/>
    </location>
</feature>
<dbReference type="InterPro" id="IPR027417">
    <property type="entry name" value="P-loop_NTPase"/>
</dbReference>
<dbReference type="GO" id="GO:0016740">
    <property type="term" value="F:transferase activity"/>
    <property type="evidence" value="ECO:0007669"/>
    <property type="project" value="UniProtKB-KW"/>
</dbReference>
<evidence type="ECO:0000256" key="1">
    <source>
        <dbReference type="SAM" id="Phobius"/>
    </source>
</evidence>
<name>A0A7C9L7Q3_9RHOB</name>
<dbReference type="EMBL" id="VENJ01000008">
    <property type="protein sequence ID" value="MTJ04475.1"/>
    <property type="molecule type" value="Genomic_DNA"/>
</dbReference>
<evidence type="ECO:0000313" key="3">
    <source>
        <dbReference type="Proteomes" id="UP000483078"/>
    </source>
</evidence>
<accession>A0A7C9L7Q3</accession>
<dbReference type="RefSeq" id="WP_273249137.1">
    <property type="nucleotide sequence ID" value="NZ_VENJ01000008.1"/>
</dbReference>